<feature type="region of interest" description="Disordered" evidence="2">
    <location>
        <begin position="1"/>
        <end position="33"/>
    </location>
</feature>
<evidence type="ECO:0000256" key="1">
    <source>
        <dbReference type="ARBA" id="ARBA00022729"/>
    </source>
</evidence>
<feature type="compositionally biased region" description="Basic and acidic residues" evidence="2">
    <location>
        <begin position="540"/>
        <end position="549"/>
    </location>
</feature>
<keyword evidence="1" id="KW-0732">Signal</keyword>
<protein>
    <submittedName>
        <fullName evidence="5">Vancomycin B-type resistance protein VanW</fullName>
    </submittedName>
</protein>
<evidence type="ECO:0000259" key="4">
    <source>
        <dbReference type="PROSITE" id="PS51109"/>
    </source>
</evidence>
<evidence type="ECO:0000313" key="6">
    <source>
        <dbReference type="Proteomes" id="UP000264006"/>
    </source>
</evidence>
<dbReference type="EMBL" id="CP031165">
    <property type="protein sequence ID" value="AXV07785.1"/>
    <property type="molecule type" value="Genomic_DNA"/>
</dbReference>
<dbReference type="Pfam" id="PF12229">
    <property type="entry name" value="PG_binding_4"/>
    <property type="match status" value="2"/>
</dbReference>
<dbReference type="RefSeq" id="WP_114592228.1">
    <property type="nucleotide sequence ID" value="NZ_CP031165.1"/>
</dbReference>
<sequence length="664" mass="70069">MDTTQDAVDRGTGRRATSGPRRRPPQRGSSRSPVREAIATVVGLVVVLAVVFLGLRAARADTALPGLTVAGVDVGGQSSDAVTTAIAGLDDARRTRTITVTRGTDEVVSTAEELGYALDVEATVAAVMDRGRQANPLLAFRDQVRATFVPLTVPPIAAFDSIAFERWIDRIADDLALPPIEADLVITGTTVEVVQPQPGETIDVEALRSAALDALQDGGDATIEVPTVVTTPSTDPEAIADLAAAAELAISAPVTLIRGDVRLSLTGERIGALLQVRAEAVSEGGDADLELVIDPDRLLAMLPAEQFAALAQPPQDASIEVTGGQVVVTPSVDGFAFDAVAAAEQVLEVATTPGARSAELTGELTEPEVTTEDIEAMGIVEQVATFTTEHPCCQSRVTNIQRMADIVRGTIVMPGETFSLNGLVGPRTTDKGFVGGGAISGGEFVEQIGGGVSQFTTTMFNTIYFGGYDIVEFKPHSYYISRYPLGREATLNYDPPVDLKFTNDSPHAIWIDTTYTDTSITVSFWSTEYAEVTSTTGDRYGLREPREEREESDELPAGEERVVQSGRDGFSVDFTRTIAYVDGRTATETYTTVYLAEPRIVMVGTGEGQDDEEPTEEPTQPAPDPTEEPDPEPTAPAPAPTEEPAPAPAPTAAPEPAPSDGGGG</sequence>
<gene>
    <name evidence="5" type="ORF">DVS28_a3109</name>
</gene>
<keyword evidence="6" id="KW-1185">Reference proteome</keyword>
<dbReference type="PANTHER" id="PTHR35788:SF1">
    <property type="entry name" value="EXPORTED PROTEIN"/>
    <property type="match status" value="1"/>
</dbReference>
<name>A0A346XZY8_9ACTN</name>
<dbReference type="InterPro" id="IPR052913">
    <property type="entry name" value="Glycopeptide_resist_protein"/>
</dbReference>
<keyword evidence="3" id="KW-1133">Transmembrane helix</keyword>
<feature type="region of interest" description="Disordered" evidence="2">
    <location>
        <begin position="605"/>
        <end position="664"/>
    </location>
</feature>
<feature type="domain" description="G5" evidence="4">
    <location>
        <begin position="529"/>
        <end position="607"/>
    </location>
</feature>
<dbReference type="InterPro" id="IPR011098">
    <property type="entry name" value="G5_dom"/>
</dbReference>
<dbReference type="InterPro" id="IPR007391">
    <property type="entry name" value="Vancomycin_resist_VanW"/>
</dbReference>
<organism evidence="5 6">
    <name type="scientific">Euzebya pacifica</name>
    <dbReference type="NCBI Taxonomy" id="1608957"/>
    <lineage>
        <taxon>Bacteria</taxon>
        <taxon>Bacillati</taxon>
        <taxon>Actinomycetota</taxon>
        <taxon>Nitriliruptoria</taxon>
        <taxon>Euzebyales</taxon>
    </lineage>
</organism>
<evidence type="ECO:0000313" key="5">
    <source>
        <dbReference type="EMBL" id="AXV07785.1"/>
    </source>
</evidence>
<feature type="region of interest" description="Disordered" evidence="2">
    <location>
        <begin position="536"/>
        <end position="563"/>
    </location>
</feature>
<feature type="compositionally biased region" description="Pro residues" evidence="2">
    <location>
        <begin position="632"/>
        <end position="657"/>
    </location>
</feature>
<dbReference type="PANTHER" id="PTHR35788">
    <property type="entry name" value="EXPORTED PROTEIN-RELATED"/>
    <property type="match status" value="1"/>
</dbReference>
<dbReference type="Gene3D" id="2.20.230.10">
    <property type="entry name" value="Resuscitation-promoting factor rpfb"/>
    <property type="match status" value="1"/>
</dbReference>
<evidence type="ECO:0000256" key="3">
    <source>
        <dbReference type="SAM" id="Phobius"/>
    </source>
</evidence>
<keyword evidence="3" id="KW-0472">Membrane</keyword>
<evidence type="ECO:0000256" key="2">
    <source>
        <dbReference type="SAM" id="MobiDB-lite"/>
    </source>
</evidence>
<proteinExistence type="predicted"/>
<dbReference type="KEGG" id="euz:DVS28_a3109"/>
<dbReference type="PROSITE" id="PS51109">
    <property type="entry name" value="G5"/>
    <property type="match status" value="1"/>
</dbReference>
<dbReference type="Proteomes" id="UP000264006">
    <property type="component" value="Chromosome"/>
</dbReference>
<feature type="transmembrane region" description="Helical" evidence="3">
    <location>
        <begin position="37"/>
        <end position="55"/>
    </location>
</feature>
<dbReference type="Pfam" id="PF04294">
    <property type="entry name" value="VanW"/>
    <property type="match status" value="1"/>
</dbReference>
<keyword evidence="3" id="KW-0812">Transmembrane</keyword>
<reference evidence="5 6" key="1">
    <citation type="submission" date="2018-09" db="EMBL/GenBank/DDBJ databases">
        <title>Complete genome sequence of Euzebya sp. DY32-46 isolated from seawater of Pacific Ocean.</title>
        <authorList>
            <person name="Xu L."/>
            <person name="Wu Y.-H."/>
            <person name="Xu X.-W."/>
        </authorList>
    </citation>
    <scope>NUCLEOTIDE SEQUENCE [LARGE SCALE GENOMIC DNA]</scope>
    <source>
        <strain evidence="5 6">DY32-46</strain>
    </source>
</reference>
<dbReference type="SMART" id="SM01208">
    <property type="entry name" value="G5"/>
    <property type="match status" value="1"/>
</dbReference>
<dbReference type="Pfam" id="PF07501">
    <property type="entry name" value="G5"/>
    <property type="match status" value="1"/>
</dbReference>
<accession>A0A346XZY8</accession>
<dbReference type="OrthoDB" id="9813301at2"/>
<dbReference type="AlphaFoldDB" id="A0A346XZY8"/>
<dbReference type="InterPro" id="IPR022029">
    <property type="entry name" value="YoaR-like_PG-bd"/>
</dbReference>